<evidence type="ECO:0000256" key="1">
    <source>
        <dbReference type="ARBA" id="ARBA00022737"/>
    </source>
</evidence>
<evidence type="ECO:0000256" key="3">
    <source>
        <dbReference type="ARBA" id="ARBA00023108"/>
    </source>
</evidence>
<keyword evidence="6" id="KW-0804">Transcription</keyword>
<dbReference type="SUPFAM" id="SSF55785">
    <property type="entry name" value="PYP-like sensor domain (PAS domain)"/>
    <property type="match status" value="2"/>
</dbReference>
<evidence type="ECO:0000313" key="12">
    <source>
        <dbReference type="EMBL" id="GFG36794.1"/>
    </source>
</evidence>
<accession>A0A6L2PX46</accession>
<name>A0A6L2PX46_COPFO</name>
<evidence type="ECO:0000313" key="13">
    <source>
        <dbReference type="Proteomes" id="UP000502823"/>
    </source>
</evidence>
<dbReference type="InParanoid" id="A0A6L2PX46"/>
<protein>
    <recommendedName>
        <fullName evidence="14">Circadian locomoter output cycles protein kaput</fullName>
    </recommendedName>
</protein>
<keyword evidence="8" id="KW-0175">Coiled coil</keyword>
<dbReference type="SMART" id="SM00086">
    <property type="entry name" value="PAC"/>
    <property type="match status" value="1"/>
</dbReference>
<dbReference type="PANTHER" id="PTHR46055">
    <property type="entry name" value="CIRCADIAN LOCOMOTER OUTPUT CYCLES PROTEIN KAPUT"/>
    <property type="match status" value="1"/>
</dbReference>
<evidence type="ECO:0000256" key="2">
    <source>
        <dbReference type="ARBA" id="ARBA00023015"/>
    </source>
</evidence>
<dbReference type="InterPro" id="IPR047230">
    <property type="entry name" value="CLOCK-like"/>
</dbReference>
<feature type="compositionally biased region" description="Polar residues" evidence="9">
    <location>
        <begin position="347"/>
        <end position="356"/>
    </location>
</feature>
<dbReference type="PRINTS" id="PR00785">
    <property type="entry name" value="NCTRNSLOCATR"/>
</dbReference>
<dbReference type="InterPro" id="IPR013767">
    <property type="entry name" value="PAS_fold"/>
</dbReference>
<feature type="region of interest" description="Disordered" evidence="9">
    <location>
        <begin position="337"/>
        <end position="356"/>
    </location>
</feature>
<dbReference type="PROSITE" id="PS50888">
    <property type="entry name" value="BHLH"/>
    <property type="match status" value="1"/>
</dbReference>
<reference evidence="13" key="1">
    <citation type="submission" date="2020-01" db="EMBL/GenBank/DDBJ databases">
        <title>Draft genome sequence of the Termite Coptotermes fromosanus.</title>
        <authorList>
            <person name="Itakura S."/>
            <person name="Yosikawa Y."/>
            <person name="Umezawa K."/>
        </authorList>
    </citation>
    <scope>NUCLEOTIDE SEQUENCE [LARGE SCALE GENOMIC DNA]</scope>
</reference>
<dbReference type="SUPFAM" id="SSF47459">
    <property type="entry name" value="HLH, helix-loop-helix DNA-binding domain"/>
    <property type="match status" value="1"/>
</dbReference>
<dbReference type="Gene3D" id="4.10.280.10">
    <property type="entry name" value="Helix-loop-helix DNA-binding domain"/>
    <property type="match status" value="1"/>
</dbReference>
<dbReference type="InterPro" id="IPR000014">
    <property type="entry name" value="PAS"/>
</dbReference>
<evidence type="ECO:0000256" key="5">
    <source>
        <dbReference type="ARBA" id="ARBA00023159"/>
    </source>
</evidence>
<dbReference type="GO" id="GO:0000978">
    <property type="term" value="F:RNA polymerase II cis-regulatory region sequence-specific DNA binding"/>
    <property type="evidence" value="ECO:0007669"/>
    <property type="project" value="TreeGrafter"/>
</dbReference>
<evidence type="ECO:0000256" key="8">
    <source>
        <dbReference type="SAM" id="Coils"/>
    </source>
</evidence>
<dbReference type="Proteomes" id="UP000502823">
    <property type="component" value="Unassembled WGS sequence"/>
</dbReference>
<dbReference type="InterPro" id="IPR001067">
    <property type="entry name" value="Nuc_translocat"/>
</dbReference>
<dbReference type="EMBL" id="BLKM01006290">
    <property type="protein sequence ID" value="GFG36794.1"/>
    <property type="molecule type" value="Genomic_DNA"/>
</dbReference>
<dbReference type="InterPro" id="IPR001610">
    <property type="entry name" value="PAC"/>
</dbReference>
<dbReference type="GO" id="GO:0046983">
    <property type="term" value="F:protein dimerization activity"/>
    <property type="evidence" value="ECO:0007669"/>
    <property type="project" value="InterPro"/>
</dbReference>
<feature type="coiled-coil region" evidence="8">
    <location>
        <begin position="524"/>
        <end position="555"/>
    </location>
</feature>
<feature type="domain" description="BHLH" evidence="11">
    <location>
        <begin position="1"/>
        <end position="48"/>
    </location>
</feature>
<dbReference type="PANTHER" id="PTHR46055:SF3">
    <property type="entry name" value="CIRCADIAN LOCOMOTER OUTPUT CYCLES PROTEIN KAPUT"/>
    <property type="match status" value="1"/>
</dbReference>
<comment type="caution">
    <text evidence="12">The sequence shown here is derived from an EMBL/GenBank/DDBJ whole genome shotgun (WGS) entry which is preliminary data.</text>
</comment>
<dbReference type="InterPro" id="IPR011598">
    <property type="entry name" value="bHLH_dom"/>
</dbReference>
<keyword evidence="3" id="KW-0090">Biological rhythms</keyword>
<feature type="compositionally biased region" description="Low complexity" evidence="9">
    <location>
        <begin position="421"/>
        <end position="430"/>
    </location>
</feature>
<evidence type="ECO:0000256" key="7">
    <source>
        <dbReference type="ARBA" id="ARBA00023242"/>
    </source>
</evidence>
<dbReference type="Pfam" id="PF00989">
    <property type="entry name" value="PAS"/>
    <property type="match status" value="1"/>
</dbReference>
<keyword evidence="1" id="KW-0677">Repeat</keyword>
<keyword evidence="7" id="KW-0539">Nucleus</keyword>
<dbReference type="Pfam" id="PF14598">
    <property type="entry name" value="PAS_11"/>
    <property type="match status" value="1"/>
</dbReference>
<feature type="domain" description="PAS" evidence="10">
    <location>
        <begin position="237"/>
        <end position="284"/>
    </location>
</feature>
<keyword evidence="4" id="KW-0238">DNA-binding</keyword>
<dbReference type="SMART" id="SM00353">
    <property type="entry name" value="HLH"/>
    <property type="match status" value="1"/>
</dbReference>
<dbReference type="GO" id="GO:0000981">
    <property type="term" value="F:DNA-binding transcription factor activity, RNA polymerase II-specific"/>
    <property type="evidence" value="ECO:0007669"/>
    <property type="project" value="InterPro"/>
</dbReference>
<dbReference type="GO" id="GO:0032922">
    <property type="term" value="P:circadian regulation of gene expression"/>
    <property type="evidence" value="ECO:0007669"/>
    <property type="project" value="InterPro"/>
</dbReference>
<dbReference type="GO" id="GO:1990513">
    <property type="term" value="C:CLOCK-BMAL transcription complex"/>
    <property type="evidence" value="ECO:0007669"/>
    <property type="project" value="TreeGrafter"/>
</dbReference>
<evidence type="ECO:0000256" key="9">
    <source>
        <dbReference type="SAM" id="MobiDB-lite"/>
    </source>
</evidence>
<dbReference type="OrthoDB" id="411251at2759"/>
<dbReference type="GO" id="GO:0005737">
    <property type="term" value="C:cytoplasm"/>
    <property type="evidence" value="ECO:0007669"/>
    <property type="project" value="InterPro"/>
</dbReference>
<proteinExistence type="predicted"/>
<organism evidence="12 13">
    <name type="scientific">Coptotermes formosanus</name>
    <name type="common">Formosan subterranean termite</name>
    <dbReference type="NCBI Taxonomy" id="36987"/>
    <lineage>
        <taxon>Eukaryota</taxon>
        <taxon>Metazoa</taxon>
        <taxon>Ecdysozoa</taxon>
        <taxon>Arthropoda</taxon>
        <taxon>Hexapoda</taxon>
        <taxon>Insecta</taxon>
        <taxon>Pterygota</taxon>
        <taxon>Neoptera</taxon>
        <taxon>Polyneoptera</taxon>
        <taxon>Dictyoptera</taxon>
        <taxon>Blattodea</taxon>
        <taxon>Blattoidea</taxon>
        <taxon>Termitoidae</taxon>
        <taxon>Rhinotermitidae</taxon>
        <taxon>Coptotermes</taxon>
    </lineage>
</organism>
<dbReference type="InterPro" id="IPR036638">
    <property type="entry name" value="HLH_DNA-bd_sf"/>
</dbReference>
<evidence type="ECO:0000259" key="11">
    <source>
        <dbReference type="PROSITE" id="PS50888"/>
    </source>
</evidence>
<dbReference type="PROSITE" id="PS50112">
    <property type="entry name" value="PAS"/>
    <property type="match status" value="2"/>
</dbReference>
<evidence type="ECO:0000256" key="4">
    <source>
        <dbReference type="ARBA" id="ARBA00023125"/>
    </source>
</evidence>
<dbReference type="FunCoup" id="A0A6L2PX46">
    <property type="interactions" value="19"/>
</dbReference>
<feature type="compositionally biased region" description="Low complexity" evidence="9">
    <location>
        <begin position="376"/>
        <end position="393"/>
    </location>
</feature>
<keyword evidence="13" id="KW-1185">Reference proteome</keyword>
<dbReference type="InterPro" id="IPR035965">
    <property type="entry name" value="PAS-like_dom_sf"/>
</dbReference>
<dbReference type="Gene3D" id="3.30.450.20">
    <property type="entry name" value="PAS domain"/>
    <property type="match status" value="2"/>
</dbReference>
<dbReference type="CDD" id="cd19735">
    <property type="entry name" value="bHLH-PAS_dCLOCK"/>
    <property type="match status" value="1"/>
</dbReference>
<gene>
    <name evidence="12" type="ORF">Cfor_04419</name>
</gene>
<keyword evidence="5" id="KW-0010">Activator</keyword>
<feature type="domain" description="PAS" evidence="10">
    <location>
        <begin position="71"/>
        <end position="134"/>
    </location>
</feature>
<dbReference type="Pfam" id="PF00010">
    <property type="entry name" value="HLH"/>
    <property type="match status" value="1"/>
</dbReference>
<feature type="region of interest" description="Disordered" evidence="9">
    <location>
        <begin position="364"/>
        <end position="444"/>
    </location>
</feature>
<dbReference type="CDD" id="cd00130">
    <property type="entry name" value="PAS"/>
    <property type="match status" value="2"/>
</dbReference>
<dbReference type="AlphaFoldDB" id="A0A6L2PX46"/>
<keyword evidence="2" id="KW-0805">Transcription regulation</keyword>
<evidence type="ECO:0008006" key="14">
    <source>
        <dbReference type="Google" id="ProtNLM"/>
    </source>
</evidence>
<dbReference type="GO" id="GO:0045944">
    <property type="term" value="P:positive regulation of transcription by RNA polymerase II"/>
    <property type="evidence" value="ECO:0007669"/>
    <property type="project" value="UniProtKB-ARBA"/>
</dbReference>
<sequence length="683" mass="76483">KSRNLSEKKRRDQFNMLINELSSMVSTNSRKMDKSTVLKSTISFLKSHNEIAVRSRVHEIQEDWKPSFLSNEEFTHLILEALDGFIMVFSSSGRIFYASEGITSLLGHLPSDLLNMTMYDLVYEDDQSELYNVMLSPANTVDAMTYSDTQENRVSFNCHLKRGGLDFQKEDTFELVQFVGYFRNFHETSFNISGTCLCFRFIFVGTGRLHMPLLIREMSVVDSTKSEFTSRHSLEWKFLFLDHRAPPIIGYLPFEVLGTSGYDYYHVDDLEKVVTCHEALMQKGEGTSCHYRFLTKGQQWIWLQTRFYITYHQWNSKPEFIVCTHRVVSYMDVMKQSQKVPEDPSESRSQGDSQDNTVAEQLPYKHQESSQCIPQSGVVSSPWSSKSSAGKPSQLVEVRSPRGGNSVRARTRHSVHHGVESDSTSMSAESHSSRHSHLTQHSIRSRASVVAPVLNKPVLAVGQQQQVMPPVTTAFLEPQQQYVAVPVPVQPVLAAATGFPGTIVTSLPPPSDLIRQPIVMTTAQSQIQEQLQRKHEELQRLIMQQQEELQRVSEQLLMARYGLLSPIHLNVTLPYTVAAGPAISSTTSTLGSTPQLYPTQAGTAASLPVHTVSPEVSVCGHSSLTVTSVASHPLVQTGSMVIEPHEVNLQAHAAGEEVSPFQLPQQQAQLLFTSSNSTAQHNQ</sequence>
<evidence type="ECO:0000259" key="10">
    <source>
        <dbReference type="PROSITE" id="PS50112"/>
    </source>
</evidence>
<feature type="non-terminal residue" evidence="12">
    <location>
        <position position="1"/>
    </location>
</feature>
<evidence type="ECO:0000256" key="6">
    <source>
        <dbReference type="ARBA" id="ARBA00023163"/>
    </source>
</evidence>
<dbReference type="SMART" id="SM00091">
    <property type="entry name" value="PAS"/>
    <property type="match status" value="2"/>
</dbReference>